<evidence type="ECO:0000313" key="1">
    <source>
        <dbReference type="EMBL" id="JAH52782.1"/>
    </source>
</evidence>
<reference evidence="1" key="2">
    <citation type="journal article" date="2015" name="Fish Shellfish Immunol.">
        <title>Early steps in the European eel (Anguilla anguilla)-Vibrio vulnificus interaction in the gills: Role of the RtxA13 toxin.</title>
        <authorList>
            <person name="Callol A."/>
            <person name="Pajuelo D."/>
            <person name="Ebbesson L."/>
            <person name="Teles M."/>
            <person name="MacKenzie S."/>
            <person name="Amaro C."/>
        </authorList>
    </citation>
    <scope>NUCLEOTIDE SEQUENCE</scope>
</reference>
<protein>
    <submittedName>
        <fullName evidence="1">Uncharacterized protein</fullName>
    </submittedName>
</protein>
<organism evidence="1">
    <name type="scientific">Anguilla anguilla</name>
    <name type="common">European freshwater eel</name>
    <name type="synonym">Muraena anguilla</name>
    <dbReference type="NCBI Taxonomy" id="7936"/>
    <lineage>
        <taxon>Eukaryota</taxon>
        <taxon>Metazoa</taxon>
        <taxon>Chordata</taxon>
        <taxon>Craniata</taxon>
        <taxon>Vertebrata</taxon>
        <taxon>Euteleostomi</taxon>
        <taxon>Actinopterygii</taxon>
        <taxon>Neopterygii</taxon>
        <taxon>Teleostei</taxon>
        <taxon>Anguilliformes</taxon>
        <taxon>Anguillidae</taxon>
        <taxon>Anguilla</taxon>
    </lineage>
</organism>
<name>A0A0E9TH68_ANGAN</name>
<sequence>MTLIKSSILTLTFDSSPYKMTLQYAEAPPPKH</sequence>
<accession>A0A0E9TH68</accession>
<dbReference type="AlphaFoldDB" id="A0A0E9TH68"/>
<reference evidence="1" key="1">
    <citation type="submission" date="2014-11" db="EMBL/GenBank/DDBJ databases">
        <authorList>
            <person name="Amaro Gonzalez C."/>
        </authorList>
    </citation>
    <scope>NUCLEOTIDE SEQUENCE</scope>
</reference>
<proteinExistence type="predicted"/>
<dbReference type="EMBL" id="GBXM01055795">
    <property type="protein sequence ID" value="JAH52782.1"/>
    <property type="molecule type" value="Transcribed_RNA"/>
</dbReference>